<dbReference type="GO" id="GO:0016020">
    <property type="term" value="C:membrane"/>
    <property type="evidence" value="ECO:0007669"/>
    <property type="project" value="UniProtKB-SubCell"/>
</dbReference>
<dbReference type="RefSeq" id="XP_022461333.1">
    <property type="nucleotide sequence ID" value="XM_022600520.1"/>
</dbReference>
<reference evidence="11" key="1">
    <citation type="submission" date="2013-12" db="EMBL/GenBank/DDBJ databases">
        <authorList>
            <person name="Genoscope - CEA"/>
        </authorList>
    </citation>
    <scope>NUCLEOTIDE SEQUENCE</scope>
    <source>
        <strain evidence="11">CBS 1993</strain>
    </source>
</reference>
<keyword evidence="8" id="KW-0472">Membrane</keyword>
<evidence type="ECO:0000256" key="5">
    <source>
        <dbReference type="ARBA" id="ARBA00022692"/>
    </source>
</evidence>
<dbReference type="Proteomes" id="UP000019384">
    <property type="component" value="Unassembled WGS sequence"/>
</dbReference>
<dbReference type="GeneID" id="34522721"/>
<sequence>MGLKATFSTLSPRIKFRVAVIMTVLVITLFISTSFEASSDSWSDALKQSKLKNLLSVYAYGDLNSKDITGTPISEKFSSAEFKNITVESFVGNLDISELTISNYDQIKCEDISYKPGPKSNRMISASQPIDLKDDLALVRRELLKSKYKQIVTVADEKDMEEGEVVSKRWFRFSGGSVWLESEKLHMLTSRIVYTSSGYRDSPTVSFVRIQLFDKYWKEVKGHRIKYVDASDEDFESKFDDEEEGANEDKYSLKFPVTLNIPFEYDKENVALAGPEDPRIIWKDGQYSQEPIVVFNMVSNKAKGKRAVHAFFPLRKPTKDDNQLVVFSIDGKDTKEKEKNWTPFFYHKETEDSAHSKGAIYFIYELNPLTVIKCSLDYGLCRFKQQNTETAKVEGDLRGGTPLIPIPPELQIKTFSSSGLSHGPKNIWIGFAKAHVDACGCAETLYRPSLLLLVEEGGKFRKELMSNSIDLNMDVLSWDLTGPSCSGRASVLTPNGVSFWEVIGQYQHGGETFYTDYLGLTVTEADANVKVVYLKGVLDYILGMYQTTPVAEVFLDEDAYKRTKKATECVLKATQKYCSKYSESHKYTNS</sequence>
<dbReference type="Pfam" id="PF12141">
    <property type="entry name" value="BMT"/>
    <property type="match status" value="2"/>
</dbReference>
<dbReference type="GO" id="GO:0071555">
    <property type="term" value="P:cell wall organization"/>
    <property type="evidence" value="ECO:0007669"/>
    <property type="project" value="UniProtKB-KW"/>
</dbReference>
<keyword evidence="9" id="KW-0325">Glycoprotein</keyword>
<dbReference type="STRING" id="1382522.W6MRG9"/>
<evidence type="ECO:0000313" key="12">
    <source>
        <dbReference type="Proteomes" id="UP000019384"/>
    </source>
</evidence>
<evidence type="ECO:0000256" key="8">
    <source>
        <dbReference type="ARBA" id="ARBA00023136"/>
    </source>
</evidence>
<evidence type="ECO:0000256" key="9">
    <source>
        <dbReference type="ARBA" id="ARBA00023180"/>
    </source>
</evidence>
<dbReference type="InterPro" id="IPR021988">
    <property type="entry name" value="BMT1"/>
</dbReference>
<evidence type="ECO:0000256" key="1">
    <source>
        <dbReference type="ARBA" id="ARBA00004606"/>
    </source>
</evidence>
<keyword evidence="10" id="KW-0961">Cell wall biogenesis/degradation</keyword>
<keyword evidence="6" id="KW-0735">Signal-anchor</keyword>
<keyword evidence="3" id="KW-0328">Glycosyltransferase</keyword>
<evidence type="ECO:0000256" key="2">
    <source>
        <dbReference type="ARBA" id="ARBA00009486"/>
    </source>
</evidence>
<dbReference type="EMBL" id="HG793130">
    <property type="protein sequence ID" value="CDK29346.1"/>
    <property type="molecule type" value="Genomic_DNA"/>
</dbReference>
<organism evidence="11 12">
    <name type="scientific">Kuraishia capsulata CBS 1993</name>
    <dbReference type="NCBI Taxonomy" id="1382522"/>
    <lineage>
        <taxon>Eukaryota</taxon>
        <taxon>Fungi</taxon>
        <taxon>Dikarya</taxon>
        <taxon>Ascomycota</taxon>
        <taxon>Saccharomycotina</taxon>
        <taxon>Pichiomycetes</taxon>
        <taxon>Pichiales</taxon>
        <taxon>Pichiaceae</taxon>
        <taxon>Kuraishia</taxon>
    </lineage>
</organism>
<dbReference type="OrthoDB" id="3631276at2759"/>
<dbReference type="HOGENOM" id="CLU_013841_3_0_1"/>
<name>W6MRG9_9ASCO</name>
<proteinExistence type="inferred from homology"/>
<protein>
    <submittedName>
        <fullName evidence="11">Uncharacterized protein</fullName>
    </submittedName>
</protein>
<evidence type="ECO:0000256" key="4">
    <source>
        <dbReference type="ARBA" id="ARBA00022679"/>
    </source>
</evidence>
<keyword evidence="12" id="KW-1185">Reference proteome</keyword>
<reference evidence="11" key="2">
    <citation type="submission" date="2014-02" db="EMBL/GenBank/DDBJ databases">
        <title>Complete DNA sequence of /Kuraishia capsulata/ illustrates novel genomic features among budding yeasts (/Saccharomycotina/).</title>
        <authorList>
            <person name="Morales L."/>
            <person name="Noel B."/>
            <person name="Porcel B."/>
            <person name="Marcet-Houben M."/>
            <person name="Hullo M-F."/>
            <person name="Sacerdot C."/>
            <person name="Tekaia F."/>
            <person name="Leh-Louis V."/>
            <person name="Despons L."/>
            <person name="Khanna V."/>
            <person name="Aury J-M."/>
            <person name="Barbe V."/>
            <person name="Couloux A."/>
            <person name="Labadie K."/>
            <person name="Pelletier E."/>
            <person name="Souciet J-L."/>
            <person name="Boekhout T."/>
            <person name="Gabaldon T."/>
            <person name="Wincker P."/>
            <person name="Dujon B."/>
        </authorList>
    </citation>
    <scope>NUCLEOTIDE SEQUENCE</scope>
    <source>
        <strain evidence="11">CBS 1993</strain>
    </source>
</reference>
<dbReference type="GO" id="GO:0000030">
    <property type="term" value="F:mannosyltransferase activity"/>
    <property type="evidence" value="ECO:0007669"/>
    <property type="project" value="InterPro"/>
</dbReference>
<evidence type="ECO:0000256" key="6">
    <source>
        <dbReference type="ARBA" id="ARBA00022968"/>
    </source>
</evidence>
<gene>
    <name evidence="11" type="ORF">KUCA_T00005334001</name>
</gene>
<evidence type="ECO:0000256" key="10">
    <source>
        <dbReference type="ARBA" id="ARBA00023316"/>
    </source>
</evidence>
<evidence type="ECO:0000256" key="3">
    <source>
        <dbReference type="ARBA" id="ARBA00022676"/>
    </source>
</evidence>
<comment type="similarity">
    <text evidence="2">Belongs to the BMT family.</text>
</comment>
<dbReference type="AlphaFoldDB" id="W6MRG9"/>
<evidence type="ECO:0000313" key="11">
    <source>
        <dbReference type="EMBL" id="CDK29346.1"/>
    </source>
</evidence>
<evidence type="ECO:0000256" key="7">
    <source>
        <dbReference type="ARBA" id="ARBA00022989"/>
    </source>
</evidence>
<keyword evidence="4" id="KW-0808">Transferase</keyword>
<comment type="subcellular location">
    <subcellularLocation>
        <location evidence="1">Membrane</location>
        <topology evidence="1">Single-pass type II membrane protein</topology>
    </subcellularLocation>
</comment>
<accession>W6MRG9</accession>
<keyword evidence="5" id="KW-0812">Transmembrane</keyword>
<keyword evidence="7" id="KW-1133">Transmembrane helix</keyword>